<evidence type="ECO:0000256" key="1">
    <source>
        <dbReference type="ARBA" id="ARBA00001974"/>
    </source>
</evidence>
<keyword evidence="4" id="KW-0560">Oxidoreductase</keyword>
<evidence type="ECO:0000256" key="5">
    <source>
        <dbReference type="ARBA" id="ARBA00037941"/>
    </source>
</evidence>
<dbReference type="Proteomes" id="UP000550729">
    <property type="component" value="Unassembled WGS sequence"/>
</dbReference>
<dbReference type="Gene3D" id="3.30.9.10">
    <property type="entry name" value="D-Amino Acid Oxidase, subunit A, domain 2"/>
    <property type="match status" value="1"/>
</dbReference>
<comment type="cofactor">
    <cofactor evidence="1">
        <name>FAD</name>
        <dbReference type="ChEBI" id="CHEBI:57692"/>
    </cofactor>
</comment>
<keyword evidence="8" id="KW-1185">Reference proteome</keyword>
<dbReference type="GO" id="GO:0047545">
    <property type="term" value="F:(S)-2-hydroxyglutarate dehydrogenase activity"/>
    <property type="evidence" value="ECO:0007669"/>
    <property type="project" value="TreeGrafter"/>
</dbReference>
<keyword evidence="3" id="KW-0274">FAD</keyword>
<evidence type="ECO:0000256" key="4">
    <source>
        <dbReference type="ARBA" id="ARBA00023002"/>
    </source>
</evidence>
<comment type="similarity">
    <text evidence="5">Belongs to the L2HGDH family.</text>
</comment>
<dbReference type="PANTHER" id="PTHR43104:SF4">
    <property type="entry name" value="L-2-HYDROXYGLUTARATE DEHYDROGENASE, MITOCHONDRIAL"/>
    <property type="match status" value="1"/>
</dbReference>
<dbReference type="Gene3D" id="3.50.50.60">
    <property type="entry name" value="FAD/NAD(P)-binding domain"/>
    <property type="match status" value="1"/>
</dbReference>
<organism evidence="7 8">
    <name type="scientific">Gordonia asplenii</name>
    <dbReference type="NCBI Taxonomy" id="2725283"/>
    <lineage>
        <taxon>Bacteria</taxon>
        <taxon>Bacillati</taxon>
        <taxon>Actinomycetota</taxon>
        <taxon>Actinomycetes</taxon>
        <taxon>Mycobacteriales</taxon>
        <taxon>Gordoniaceae</taxon>
        <taxon>Gordonia</taxon>
    </lineage>
</organism>
<dbReference type="EMBL" id="JABBNB010000001">
    <property type="protein sequence ID" value="NMO00038.1"/>
    <property type="molecule type" value="Genomic_DNA"/>
</dbReference>
<dbReference type="PANTHER" id="PTHR43104">
    <property type="entry name" value="L-2-HYDROXYGLUTARATE DEHYDROGENASE, MITOCHONDRIAL"/>
    <property type="match status" value="1"/>
</dbReference>
<dbReference type="AlphaFoldDB" id="A0A848KX49"/>
<keyword evidence="2" id="KW-0285">Flavoprotein</keyword>
<evidence type="ECO:0000259" key="6">
    <source>
        <dbReference type="Pfam" id="PF01266"/>
    </source>
</evidence>
<dbReference type="Pfam" id="PF01266">
    <property type="entry name" value="DAO"/>
    <property type="match status" value="1"/>
</dbReference>
<dbReference type="InterPro" id="IPR036188">
    <property type="entry name" value="FAD/NAD-bd_sf"/>
</dbReference>
<comment type="caution">
    <text evidence="7">The sequence shown here is derived from an EMBL/GenBank/DDBJ whole genome shotgun (WGS) entry which is preliminary data.</text>
</comment>
<evidence type="ECO:0000313" key="8">
    <source>
        <dbReference type="Proteomes" id="UP000550729"/>
    </source>
</evidence>
<feature type="domain" description="FAD dependent oxidoreductase" evidence="6">
    <location>
        <begin position="32"/>
        <end position="392"/>
    </location>
</feature>
<sequence>MKLRYRKLAADAECFRTRLNLGEVSNSPDIEVVVVGAGVVGLAVARELATRGRSVAILEAADDVGTETSSRNSEVIHSGIYYPTGSLKARACVAGRDSLYRYCAERGIAHRRTGKLIVATSDDQHGALDVIAERARRNGVDDLRRLSAADVGAVEPALRATSGLLCPSTGIVDSHGLMRALLRDALDAGADVVLRSPVSAVTVDDPGAFTVATNADRITCSAVINCAGLGAWSVARATKGLPAQHIPEQHCAKGNYFGLAGGTAPFEHLVYPVPVDGGLGVHLTLDLTGSARFGPDVEWLDADAPLDYSVNPHRADGFYAAIRRYWPALPDAALVPAMAGIRPKCSGPGRPAADFTIVGPAIHGIAGLVGMFGIESPGLTSCLALAREVAALV</sequence>
<dbReference type="SUPFAM" id="SSF51905">
    <property type="entry name" value="FAD/NAD(P)-binding domain"/>
    <property type="match status" value="1"/>
</dbReference>
<gene>
    <name evidence="7" type="ORF">HH308_02280</name>
</gene>
<evidence type="ECO:0000313" key="7">
    <source>
        <dbReference type="EMBL" id="NMO00038.1"/>
    </source>
</evidence>
<accession>A0A848KX49</accession>
<proteinExistence type="inferred from homology"/>
<name>A0A848KX49_9ACTN</name>
<dbReference type="InterPro" id="IPR006076">
    <property type="entry name" value="FAD-dep_OxRdtase"/>
</dbReference>
<reference evidence="7 8" key="1">
    <citation type="submission" date="2020-04" db="EMBL/GenBank/DDBJ databases">
        <title>Gordonia sp. nov. TBRC 11910.</title>
        <authorList>
            <person name="Suriyachadkun C."/>
        </authorList>
    </citation>
    <scope>NUCLEOTIDE SEQUENCE [LARGE SCALE GENOMIC DNA]</scope>
    <source>
        <strain evidence="7 8">TBRC 11910</strain>
    </source>
</reference>
<evidence type="ECO:0000256" key="3">
    <source>
        <dbReference type="ARBA" id="ARBA00022827"/>
    </source>
</evidence>
<protein>
    <submittedName>
        <fullName evidence="7">NAD(P)/FAD-dependent oxidoreductase</fullName>
    </submittedName>
</protein>
<evidence type="ECO:0000256" key="2">
    <source>
        <dbReference type="ARBA" id="ARBA00022630"/>
    </source>
</evidence>